<protein>
    <recommendedName>
        <fullName evidence="6">Aspartyl/asparaginy/proline hydroxylase domain-containing protein</fullName>
    </recommendedName>
</protein>
<evidence type="ECO:0000313" key="7">
    <source>
        <dbReference type="EMBL" id="TKC50552.1"/>
    </source>
</evidence>
<keyword evidence="2" id="KW-0223">Dioxygenase</keyword>
<feature type="transmembrane region" description="Helical" evidence="5">
    <location>
        <begin position="52"/>
        <end position="73"/>
    </location>
</feature>
<feature type="region of interest" description="Disordered" evidence="4">
    <location>
        <begin position="87"/>
        <end position="120"/>
    </location>
</feature>
<evidence type="ECO:0000259" key="6">
    <source>
        <dbReference type="Pfam" id="PF05118"/>
    </source>
</evidence>
<evidence type="ECO:0000256" key="1">
    <source>
        <dbReference type="ARBA" id="ARBA00007730"/>
    </source>
</evidence>
<comment type="caution">
    <text evidence="7">The sequence shown here is derived from an EMBL/GenBank/DDBJ whole genome shotgun (WGS) entry which is preliminary data.</text>
</comment>
<evidence type="ECO:0000313" key="8">
    <source>
        <dbReference type="Proteomes" id="UP000308365"/>
    </source>
</evidence>
<gene>
    <name evidence="7" type="ORF">EI555_019186</name>
</gene>
<feature type="domain" description="Aspartyl/asparaginy/proline hydroxylase" evidence="6">
    <location>
        <begin position="324"/>
        <end position="378"/>
    </location>
</feature>
<proteinExistence type="inferred from homology"/>
<feature type="domain" description="Aspartyl/asparaginy/proline hydroxylase" evidence="6">
    <location>
        <begin position="228"/>
        <end position="294"/>
    </location>
</feature>
<dbReference type="AlphaFoldDB" id="A0A4U1FKK7"/>
<evidence type="ECO:0000256" key="4">
    <source>
        <dbReference type="SAM" id="MobiDB-lite"/>
    </source>
</evidence>
<accession>A0A4U1FKK7</accession>
<dbReference type="PANTHER" id="PTHR46332">
    <property type="entry name" value="ASPARTATE BETA-HYDROXYLASE DOMAIN-CONTAINING PROTEIN 2"/>
    <property type="match status" value="1"/>
</dbReference>
<dbReference type="PANTHER" id="PTHR46332:SF1">
    <property type="entry name" value="ASPARTATE BETA-HYDROXYLASE DOMAIN-CONTAINING PROTEIN 1"/>
    <property type="match status" value="1"/>
</dbReference>
<feature type="compositionally biased region" description="Gly residues" evidence="4">
    <location>
        <begin position="17"/>
        <end position="26"/>
    </location>
</feature>
<dbReference type="Proteomes" id="UP000308365">
    <property type="component" value="Unassembled WGS sequence"/>
</dbReference>
<keyword evidence="5" id="KW-0472">Membrane</keyword>
<organism evidence="7 8">
    <name type="scientific">Monodon monoceros</name>
    <name type="common">Narwhal</name>
    <name type="synonym">Ceratodon monodon</name>
    <dbReference type="NCBI Taxonomy" id="40151"/>
    <lineage>
        <taxon>Eukaryota</taxon>
        <taxon>Metazoa</taxon>
        <taxon>Chordata</taxon>
        <taxon>Craniata</taxon>
        <taxon>Vertebrata</taxon>
        <taxon>Euteleostomi</taxon>
        <taxon>Mammalia</taxon>
        <taxon>Eutheria</taxon>
        <taxon>Laurasiatheria</taxon>
        <taxon>Artiodactyla</taxon>
        <taxon>Whippomorpha</taxon>
        <taxon>Cetacea</taxon>
        <taxon>Odontoceti</taxon>
        <taxon>Monodontidae</taxon>
        <taxon>Monodon</taxon>
    </lineage>
</organism>
<name>A0A4U1FKK7_MONMO</name>
<comment type="similarity">
    <text evidence="1">Belongs to the aspartyl/asparaginyl beta-hydroxylase family.</text>
</comment>
<evidence type="ECO:0000256" key="3">
    <source>
        <dbReference type="ARBA" id="ARBA00023002"/>
    </source>
</evidence>
<dbReference type="GO" id="GO:0051213">
    <property type="term" value="F:dioxygenase activity"/>
    <property type="evidence" value="ECO:0007669"/>
    <property type="project" value="UniProtKB-KW"/>
</dbReference>
<keyword evidence="3" id="KW-0560">Oxidoreductase</keyword>
<dbReference type="InterPro" id="IPR007803">
    <property type="entry name" value="Asp/Arg/Pro-Hydrxlase"/>
</dbReference>
<feature type="region of interest" description="Disordered" evidence="4">
    <location>
        <begin position="1"/>
        <end position="26"/>
    </location>
</feature>
<reference evidence="8" key="1">
    <citation type="journal article" date="2019" name="IScience">
        <title>Narwhal Genome Reveals Long-Term Low Genetic Diversity despite Current Large Abundance Size.</title>
        <authorList>
            <person name="Westbury M.V."/>
            <person name="Petersen B."/>
            <person name="Garde E."/>
            <person name="Heide-Jorgensen M.P."/>
            <person name="Lorenzen E.D."/>
        </authorList>
    </citation>
    <scope>NUCLEOTIDE SEQUENCE [LARGE SCALE GENOMIC DNA]</scope>
</reference>
<keyword evidence="5" id="KW-0812">Transmembrane</keyword>
<dbReference type="InterPro" id="IPR027443">
    <property type="entry name" value="IPNS-like_sf"/>
</dbReference>
<sequence>MWKGNSPGCNQGAAMEGTGGELGGQGNWGLEDAPGLLARASLPIMPAWPLPLASSALTLLLGALTSLFLWYCYRLGSQDMQALGAGSRAGAVSGRPGGCSEAGRPSPRSSGESVEGPRTEGLVSRRLRAYARRYSWAGMGRVRRAAQGSPGPGGGPGVLGIQRPGLLFLPDLPSAPFVPRDAQRHDVELLESSFPAILRDFGAVSWDFSGTTPLPRGWSPPLGPGCYQLLLYQAGRCQPSNCRRCPGAYRALRGLRSFMSANTFGNAGFSVLLPGARLEGRCGPTNARVRCHLGKWMLLTDSFLASTIPPPDSLLCHHSFLHCLKIPPGCELVVGGEPQCWAEGHCLLVDDSFLHTVAHNGSPEDGPRVVFIVDLWHPNVAGAERQALDFVFAPDP</sequence>
<evidence type="ECO:0000256" key="2">
    <source>
        <dbReference type="ARBA" id="ARBA00022964"/>
    </source>
</evidence>
<keyword evidence="5" id="KW-1133">Transmembrane helix</keyword>
<evidence type="ECO:0000256" key="5">
    <source>
        <dbReference type="SAM" id="Phobius"/>
    </source>
</evidence>
<dbReference type="EMBL" id="RWIC01000079">
    <property type="protein sequence ID" value="TKC50552.1"/>
    <property type="molecule type" value="Genomic_DNA"/>
</dbReference>
<dbReference type="GO" id="GO:0016020">
    <property type="term" value="C:membrane"/>
    <property type="evidence" value="ECO:0007669"/>
    <property type="project" value="TreeGrafter"/>
</dbReference>
<dbReference type="InterPro" id="IPR051821">
    <property type="entry name" value="Asp/Asn_beta-hydroxylase"/>
</dbReference>
<dbReference type="Pfam" id="PF05118">
    <property type="entry name" value="Asp_Arg_Hydrox"/>
    <property type="match status" value="2"/>
</dbReference>
<dbReference type="Gene3D" id="2.60.120.330">
    <property type="entry name" value="B-lactam Antibiotic, Isopenicillin N Synthase, Chain"/>
    <property type="match status" value="1"/>
</dbReference>